<name>A0A6A5ZVQ8_9PLEO</name>
<reference evidence="2" key="1">
    <citation type="journal article" date="2020" name="Stud. Mycol.">
        <title>101 Dothideomycetes genomes: a test case for predicting lifestyles and emergence of pathogens.</title>
        <authorList>
            <person name="Haridas S."/>
            <person name="Albert R."/>
            <person name="Binder M."/>
            <person name="Bloem J."/>
            <person name="Labutti K."/>
            <person name="Salamov A."/>
            <person name="Andreopoulos B."/>
            <person name="Baker S."/>
            <person name="Barry K."/>
            <person name="Bills G."/>
            <person name="Bluhm B."/>
            <person name="Cannon C."/>
            <person name="Castanera R."/>
            <person name="Culley D."/>
            <person name="Daum C."/>
            <person name="Ezra D."/>
            <person name="Gonzalez J."/>
            <person name="Henrissat B."/>
            <person name="Kuo A."/>
            <person name="Liang C."/>
            <person name="Lipzen A."/>
            <person name="Lutzoni F."/>
            <person name="Magnuson J."/>
            <person name="Mondo S."/>
            <person name="Nolan M."/>
            <person name="Ohm R."/>
            <person name="Pangilinan J."/>
            <person name="Park H.-J."/>
            <person name="Ramirez L."/>
            <person name="Alfaro M."/>
            <person name="Sun H."/>
            <person name="Tritt A."/>
            <person name="Yoshinaga Y."/>
            <person name="Zwiers L.-H."/>
            <person name="Turgeon B."/>
            <person name="Goodwin S."/>
            <person name="Spatafora J."/>
            <person name="Crous P."/>
            <person name="Grigoriev I."/>
        </authorList>
    </citation>
    <scope>NUCLEOTIDE SEQUENCE</scope>
    <source>
        <strain evidence="2">CBS 627.86</strain>
    </source>
</reference>
<dbReference type="PANTHER" id="PTHR46586">
    <property type="entry name" value="ANKYRIN REPEAT-CONTAINING PROTEIN"/>
    <property type="match status" value="1"/>
</dbReference>
<evidence type="ECO:0000256" key="1">
    <source>
        <dbReference type="PROSITE-ProRule" id="PRU00023"/>
    </source>
</evidence>
<dbReference type="Proteomes" id="UP000799770">
    <property type="component" value="Unassembled WGS sequence"/>
</dbReference>
<dbReference type="OrthoDB" id="3800128at2759"/>
<keyword evidence="1" id="KW-0040">ANK repeat</keyword>
<dbReference type="SMART" id="SM00248">
    <property type="entry name" value="ANK"/>
    <property type="match status" value="5"/>
</dbReference>
<sequence>MLPSFELRLLQEYVGEEHRRDGSRFTKHVHAVIDFLDQHLVPSEHPGDRHGLISDVCETFIRVRYDWNLLGHDNISERDPDWRPAERHIHATSFLIAILRDYERLQSHMLRTGSASSFSCCRILGPALQSAIRHGHLNAVRSLDPNGTQIVQEGDSDHWNGPIHGALRAAAKGGHLETIRWVLPHLHVIGPPYESICYNLFQNAAIYNQPEIAGHLLDEYRLPWDEVNVMTPIAWLCRHGQEDLVRKVAGLELLPTLDSTCITIRNHKKVPLEEAAAAGHIGICRFLLDEGKASGDLRRRASTLFYAAVRGGNLDILRLFEERGLGKIGWDALVSALPAAAARGHMEMARYIVEMKYDARLNVKNSGWLDTETIRSYALLRAVIGHQPQMIRWLVEELGTTPDGIENDWEEVLNPLNIAINLGKVDIVELLLRLGATPTEESLGEAEYFVDEDYRYDAREALDEYRCELKMVAERQLSSNLVFGSKKKVEAALAAVDPDVSGIIRLFGGLVPL</sequence>
<dbReference type="InterPro" id="IPR036770">
    <property type="entry name" value="Ankyrin_rpt-contain_sf"/>
</dbReference>
<feature type="repeat" description="ANK" evidence="1">
    <location>
        <begin position="411"/>
        <end position="443"/>
    </location>
</feature>
<dbReference type="InterPro" id="IPR002110">
    <property type="entry name" value="Ankyrin_rpt"/>
</dbReference>
<dbReference type="EMBL" id="ML977310">
    <property type="protein sequence ID" value="KAF2122448.1"/>
    <property type="molecule type" value="Genomic_DNA"/>
</dbReference>
<evidence type="ECO:0000313" key="2">
    <source>
        <dbReference type="EMBL" id="KAF2122448.1"/>
    </source>
</evidence>
<dbReference type="InterPro" id="IPR052050">
    <property type="entry name" value="SecEffector_AnkRepeat"/>
</dbReference>
<organism evidence="2 3">
    <name type="scientific">Lophiotrema nucula</name>
    <dbReference type="NCBI Taxonomy" id="690887"/>
    <lineage>
        <taxon>Eukaryota</taxon>
        <taxon>Fungi</taxon>
        <taxon>Dikarya</taxon>
        <taxon>Ascomycota</taxon>
        <taxon>Pezizomycotina</taxon>
        <taxon>Dothideomycetes</taxon>
        <taxon>Pleosporomycetidae</taxon>
        <taxon>Pleosporales</taxon>
        <taxon>Lophiotremataceae</taxon>
        <taxon>Lophiotrema</taxon>
    </lineage>
</organism>
<proteinExistence type="predicted"/>
<keyword evidence="3" id="KW-1185">Reference proteome</keyword>
<protein>
    <submittedName>
        <fullName evidence="2">Ankyrin repeat-containing domain protein</fullName>
    </submittedName>
</protein>
<dbReference type="SUPFAM" id="SSF48403">
    <property type="entry name" value="Ankyrin repeat"/>
    <property type="match status" value="1"/>
</dbReference>
<dbReference type="AlphaFoldDB" id="A0A6A5ZVQ8"/>
<dbReference type="Gene3D" id="1.25.40.20">
    <property type="entry name" value="Ankyrin repeat-containing domain"/>
    <property type="match status" value="1"/>
</dbReference>
<dbReference type="PROSITE" id="PS50088">
    <property type="entry name" value="ANK_REPEAT"/>
    <property type="match status" value="1"/>
</dbReference>
<gene>
    <name evidence="2" type="ORF">BDV96DRAFT_560852</name>
</gene>
<accession>A0A6A5ZVQ8</accession>
<evidence type="ECO:0000313" key="3">
    <source>
        <dbReference type="Proteomes" id="UP000799770"/>
    </source>
</evidence>
<dbReference type="PANTHER" id="PTHR46586:SF3">
    <property type="entry name" value="ANKYRIN REPEAT-CONTAINING PROTEIN"/>
    <property type="match status" value="1"/>
</dbReference>